<feature type="domain" description="HAMP" evidence="8">
    <location>
        <begin position="208"/>
        <end position="261"/>
    </location>
</feature>
<dbReference type="Gene3D" id="1.20.1440.210">
    <property type="match status" value="1"/>
</dbReference>
<dbReference type="InterPro" id="IPR004089">
    <property type="entry name" value="MCPsignal_dom"/>
</dbReference>
<dbReference type="GO" id="GO:0006935">
    <property type="term" value="P:chemotaxis"/>
    <property type="evidence" value="ECO:0007669"/>
    <property type="project" value="InterPro"/>
</dbReference>
<dbReference type="Pfam" id="PF00672">
    <property type="entry name" value="HAMP"/>
    <property type="match status" value="1"/>
</dbReference>
<dbReference type="AlphaFoldDB" id="A0A1J5RXA6"/>
<dbReference type="EMBL" id="MLJW01000223">
    <property type="protein sequence ID" value="OIQ92773.1"/>
    <property type="molecule type" value="Genomic_DNA"/>
</dbReference>
<evidence type="ECO:0000256" key="2">
    <source>
        <dbReference type="ARBA" id="ARBA00022519"/>
    </source>
</evidence>
<comment type="caution">
    <text evidence="9">The sequence shown here is derived from an EMBL/GenBank/DDBJ whole genome shotgun (WGS) entry which is preliminary data.</text>
</comment>
<feature type="domain" description="Methyl-accepting transducer" evidence="6">
    <location>
        <begin position="301"/>
        <end position="537"/>
    </location>
</feature>
<dbReference type="SUPFAM" id="SSF58104">
    <property type="entry name" value="Methyl-accepting chemotaxis protein (MCP) signaling domain"/>
    <property type="match status" value="1"/>
</dbReference>
<protein>
    <submittedName>
        <fullName evidence="9">Putative methyl-accepting chemotaxis protein YoaH</fullName>
    </submittedName>
</protein>
<evidence type="ECO:0000313" key="9">
    <source>
        <dbReference type="EMBL" id="OIQ92773.1"/>
    </source>
</evidence>
<dbReference type="PROSITE" id="PS50885">
    <property type="entry name" value="HAMP"/>
    <property type="match status" value="1"/>
</dbReference>
<dbReference type="InterPro" id="IPR003660">
    <property type="entry name" value="HAMP_dom"/>
</dbReference>
<sequence>MLNGFKITARLLMGFGILLVIIAGLSALTVFSSHRFRGSADELQRAFAAELLDQKLETMLYITRMNAYAGLATGEAARWQRADAALDATRALQKRLLQTLSSPADRAQAEAIGQAIDLYQQSMTLLRQVQGANGNLKSDQALRGLALAGKAAEGIDGSGKTLRETLERLNSQSQAETAATIDHVIDLALLVGGLSFVLGLGLSVGISRSVILPLNGIIATVLRLGQGAVEQPVEGTDRRDEIAPLAQAIEQWRQSLIAAETRKRQDAADMAARDARQKHILEATGRFETQILALLTRIKQAVEALHRSSDTLSANAEQTRSRSEAVAQATEEASVNVHSVSAAGNQLTGAISEISAQVQRSAEIARAARTEAEVASGKVSGLQDSAQKIGEVVNLINDIASQTNLLALNATIEAARAGEAGKGFAVVAGEVKHLANQTGKATEDIAAQVANVQAQTQDAVNAITSIGQTIVSLNEMATIIAGAVEEQGAAAADIARNVAEASSGTSAVAHNIQDVTQATQQTTRMAEGVFQAANGLLEESATLEQAVEAFLADMRAA</sequence>
<comment type="similarity">
    <text evidence="4">Belongs to the methyl-accepting chemotaxis (MCP) protein family.</text>
</comment>
<keyword evidence="5" id="KW-1133">Transmembrane helix</keyword>
<feature type="domain" description="T-SNARE coiled-coil homology" evidence="7">
    <location>
        <begin position="453"/>
        <end position="515"/>
    </location>
</feature>
<gene>
    <name evidence="9" type="primary">yoaH_12</name>
    <name evidence="9" type="ORF">GALL_252940</name>
</gene>
<dbReference type="Gene3D" id="1.10.287.950">
    <property type="entry name" value="Methyl-accepting chemotaxis protein"/>
    <property type="match status" value="1"/>
</dbReference>
<feature type="transmembrane region" description="Helical" evidence="5">
    <location>
        <begin position="12"/>
        <end position="31"/>
    </location>
</feature>
<accession>A0A1J5RXA6</accession>
<keyword evidence="5" id="KW-0472">Membrane</keyword>
<dbReference type="SMART" id="SM00304">
    <property type="entry name" value="HAMP"/>
    <property type="match status" value="1"/>
</dbReference>
<dbReference type="SMART" id="SM00283">
    <property type="entry name" value="MA"/>
    <property type="match status" value="1"/>
</dbReference>
<dbReference type="Pfam" id="PF00015">
    <property type="entry name" value="MCPsignal"/>
    <property type="match status" value="1"/>
</dbReference>
<evidence type="ECO:0000259" key="6">
    <source>
        <dbReference type="PROSITE" id="PS50111"/>
    </source>
</evidence>
<evidence type="ECO:0000256" key="5">
    <source>
        <dbReference type="SAM" id="Phobius"/>
    </source>
</evidence>
<organism evidence="9">
    <name type="scientific">mine drainage metagenome</name>
    <dbReference type="NCBI Taxonomy" id="410659"/>
    <lineage>
        <taxon>unclassified sequences</taxon>
        <taxon>metagenomes</taxon>
        <taxon>ecological metagenomes</taxon>
    </lineage>
</organism>
<comment type="subcellular location">
    <subcellularLocation>
        <location evidence="1">Cell inner membrane</location>
        <topology evidence="1">Multi-pass membrane protein</topology>
    </subcellularLocation>
</comment>
<name>A0A1J5RXA6_9ZZZZ</name>
<evidence type="ECO:0000256" key="4">
    <source>
        <dbReference type="ARBA" id="ARBA00029447"/>
    </source>
</evidence>
<keyword evidence="3" id="KW-0807">Transducer</keyword>
<dbReference type="Gene3D" id="1.10.8.500">
    <property type="entry name" value="HAMP domain in histidine kinase"/>
    <property type="match status" value="1"/>
</dbReference>
<evidence type="ECO:0000256" key="1">
    <source>
        <dbReference type="ARBA" id="ARBA00004429"/>
    </source>
</evidence>
<dbReference type="PROSITE" id="PS50111">
    <property type="entry name" value="CHEMOTAXIS_TRANSDUC_2"/>
    <property type="match status" value="1"/>
</dbReference>
<dbReference type="PANTHER" id="PTHR32089:SF112">
    <property type="entry name" value="LYSOZYME-LIKE PROTEIN-RELATED"/>
    <property type="match status" value="1"/>
</dbReference>
<reference evidence="9" key="1">
    <citation type="submission" date="2016-10" db="EMBL/GenBank/DDBJ databases">
        <title>Sequence of Gallionella enrichment culture.</title>
        <authorList>
            <person name="Poehlein A."/>
            <person name="Muehling M."/>
            <person name="Daniel R."/>
        </authorList>
    </citation>
    <scope>NUCLEOTIDE SEQUENCE</scope>
</reference>
<evidence type="ECO:0000259" key="8">
    <source>
        <dbReference type="PROSITE" id="PS50885"/>
    </source>
</evidence>
<evidence type="ECO:0000259" key="7">
    <source>
        <dbReference type="PROSITE" id="PS50192"/>
    </source>
</evidence>
<dbReference type="GO" id="GO:0005886">
    <property type="term" value="C:plasma membrane"/>
    <property type="evidence" value="ECO:0007669"/>
    <property type="project" value="UniProtKB-SubCell"/>
</dbReference>
<dbReference type="GO" id="GO:0004888">
    <property type="term" value="F:transmembrane signaling receptor activity"/>
    <property type="evidence" value="ECO:0007669"/>
    <property type="project" value="InterPro"/>
</dbReference>
<dbReference type="InterPro" id="IPR004090">
    <property type="entry name" value="Chemotax_Me-accpt_rcpt"/>
</dbReference>
<dbReference type="InterPro" id="IPR000727">
    <property type="entry name" value="T_SNARE_dom"/>
</dbReference>
<dbReference type="PANTHER" id="PTHR32089">
    <property type="entry name" value="METHYL-ACCEPTING CHEMOTAXIS PROTEIN MCPB"/>
    <property type="match status" value="1"/>
</dbReference>
<evidence type="ECO:0000256" key="3">
    <source>
        <dbReference type="ARBA" id="ARBA00023224"/>
    </source>
</evidence>
<dbReference type="GO" id="GO:0007165">
    <property type="term" value="P:signal transduction"/>
    <property type="evidence" value="ECO:0007669"/>
    <property type="project" value="UniProtKB-KW"/>
</dbReference>
<keyword evidence="5" id="KW-0812">Transmembrane</keyword>
<keyword evidence="2" id="KW-0997">Cell inner membrane</keyword>
<dbReference type="PROSITE" id="PS50192">
    <property type="entry name" value="T_SNARE"/>
    <property type="match status" value="1"/>
</dbReference>
<dbReference type="PRINTS" id="PR00260">
    <property type="entry name" value="CHEMTRNSDUCR"/>
</dbReference>
<proteinExistence type="inferred from homology"/>
<keyword evidence="2" id="KW-1003">Cell membrane</keyword>